<dbReference type="PRINTS" id="PR00398">
    <property type="entry name" value="STRDHORMONER"/>
</dbReference>
<dbReference type="Gene3D" id="1.10.565.10">
    <property type="entry name" value="Retinoid X Receptor"/>
    <property type="match status" value="1"/>
</dbReference>
<proteinExistence type="inferred from homology"/>
<comment type="similarity">
    <text evidence="10">Belongs to the nuclear hormone receptor family.</text>
</comment>
<evidence type="ECO:0000259" key="12">
    <source>
        <dbReference type="PROSITE" id="PS51030"/>
    </source>
</evidence>
<evidence type="ECO:0000256" key="7">
    <source>
        <dbReference type="ARBA" id="ARBA00023163"/>
    </source>
</evidence>
<comment type="subcellular location">
    <subcellularLocation>
        <location evidence="1 10">Nucleus</location>
    </subcellularLocation>
</comment>
<dbReference type="SMART" id="SM00399">
    <property type="entry name" value="ZnF_C4"/>
    <property type="match status" value="1"/>
</dbReference>
<reference evidence="14" key="1">
    <citation type="submission" date="2021-07" db="EMBL/GenBank/DDBJ databases">
        <authorList>
            <person name="Catto M.A."/>
            <person name="Jacobson A."/>
            <person name="Kennedy G."/>
            <person name="Labadie P."/>
            <person name="Hunt B.G."/>
            <person name="Srinivasan R."/>
        </authorList>
    </citation>
    <scope>NUCLEOTIDE SEQUENCE</scope>
    <source>
        <strain evidence="14">PL_HMW_Pooled</strain>
        <tissue evidence="14">Head</tissue>
    </source>
</reference>
<evidence type="ECO:0000259" key="13">
    <source>
        <dbReference type="PROSITE" id="PS51843"/>
    </source>
</evidence>
<dbReference type="InterPro" id="IPR000536">
    <property type="entry name" value="Nucl_hrmn_rcpt_lig-bd"/>
</dbReference>
<name>A0AAE1I7H8_9NEOP</name>
<keyword evidence="3 10" id="KW-0863">Zinc-finger</keyword>
<dbReference type="GO" id="GO:0043565">
    <property type="term" value="F:sequence-specific DNA binding"/>
    <property type="evidence" value="ECO:0007669"/>
    <property type="project" value="InterPro"/>
</dbReference>
<dbReference type="GO" id="GO:0005634">
    <property type="term" value="C:nucleus"/>
    <property type="evidence" value="ECO:0007669"/>
    <property type="project" value="UniProtKB-SubCell"/>
</dbReference>
<feature type="domain" description="NR LBD" evidence="13">
    <location>
        <begin position="274"/>
        <end position="509"/>
    </location>
</feature>
<dbReference type="PROSITE" id="PS51843">
    <property type="entry name" value="NR_LBD"/>
    <property type="match status" value="1"/>
</dbReference>
<gene>
    <name evidence="14" type="ORF">KUF71_014768</name>
</gene>
<keyword evidence="4 10" id="KW-0862">Zinc</keyword>
<comment type="caution">
    <text evidence="14">The sequence shown here is derived from an EMBL/GenBank/DDBJ whole genome shotgun (WGS) entry which is preliminary data.</text>
</comment>
<keyword evidence="8 10" id="KW-0675">Receptor</keyword>
<evidence type="ECO:0000256" key="3">
    <source>
        <dbReference type="ARBA" id="ARBA00022771"/>
    </source>
</evidence>
<protein>
    <submittedName>
        <fullName evidence="14">Nuclear receptor subfamily 2 group C member 2</fullName>
    </submittedName>
</protein>
<dbReference type="SUPFAM" id="SSF57716">
    <property type="entry name" value="Glucocorticoid receptor-like (DNA-binding domain)"/>
    <property type="match status" value="1"/>
</dbReference>
<organism evidence="14 15">
    <name type="scientific">Frankliniella fusca</name>
    <dbReference type="NCBI Taxonomy" id="407009"/>
    <lineage>
        <taxon>Eukaryota</taxon>
        <taxon>Metazoa</taxon>
        <taxon>Ecdysozoa</taxon>
        <taxon>Arthropoda</taxon>
        <taxon>Hexapoda</taxon>
        <taxon>Insecta</taxon>
        <taxon>Pterygota</taxon>
        <taxon>Neoptera</taxon>
        <taxon>Paraneoptera</taxon>
        <taxon>Thysanoptera</taxon>
        <taxon>Terebrantia</taxon>
        <taxon>Thripoidea</taxon>
        <taxon>Thripidae</taxon>
        <taxon>Frankliniella</taxon>
    </lineage>
</organism>
<dbReference type="InterPro" id="IPR050274">
    <property type="entry name" value="Nuclear_hormone_rcpt_NR2"/>
</dbReference>
<dbReference type="PROSITE" id="PS00031">
    <property type="entry name" value="NUCLEAR_REC_DBD_1"/>
    <property type="match status" value="1"/>
</dbReference>
<feature type="region of interest" description="Disordered" evidence="11">
    <location>
        <begin position="136"/>
        <end position="164"/>
    </location>
</feature>
<dbReference type="InterPro" id="IPR001723">
    <property type="entry name" value="Nuclear_hrmn_rcpt"/>
</dbReference>
<evidence type="ECO:0000256" key="10">
    <source>
        <dbReference type="RuleBase" id="RU004334"/>
    </source>
</evidence>
<keyword evidence="15" id="KW-1185">Reference proteome</keyword>
<accession>A0AAE1I7H8</accession>
<sequence>MERGFLANSSNEYKTKPQEENFLCCEDKCTVHDLSFHDMAMKVEVGLDMTADTIGPVAEKGRSTCGMETCVVCGDRASGRHYGAMSCEGCKGFFKRSIRKHLGYQCRGSKNCEITKHHRNRCQYCRLQKCLNKGMRSDSVQHERKPASDRREKEREQRERERERDHLLDMSMAALAFPSDNKLFMRKDLADAAAEAALNVGMAFSGAGAAPPPYHMGELDLSASPFSKISDSYHLNQTDSGDCGDDDSHDGDENKSLMTAALDRLAETVEAGVEDSELSDDDESQLVVEGPLLVDHHLSFLASAPTLPSGPPPNAHVVCESAARLLFQSVHWVRSLPAFQLLRSGTQLGLMRSCWAELFALGLAQCSRSLRLPSLLSAIVQQLSTSMDKVEEECMAAAMEHILRLKDLAGAFSRLDPDEREFACLRILIVFGADPPGLTLSAKRRLEAVQDRVCQELRSHSSNDRVSKLLLRLPALRALQPPVMEDLFFTSLIGRVQMERVLPFILRMQPDSDIGDIGCKQERRDASDGED</sequence>
<dbReference type="PANTHER" id="PTHR24083">
    <property type="entry name" value="NUCLEAR HORMONE RECEPTOR"/>
    <property type="match status" value="1"/>
</dbReference>
<evidence type="ECO:0000256" key="1">
    <source>
        <dbReference type="ARBA" id="ARBA00004123"/>
    </source>
</evidence>
<dbReference type="Gene3D" id="3.30.50.10">
    <property type="entry name" value="Erythroid Transcription Factor GATA-1, subunit A"/>
    <property type="match status" value="1"/>
</dbReference>
<dbReference type="Proteomes" id="UP001219518">
    <property type="component" value="Unassembled WGS sequence"/>
</dbReference>
<keyword evidence="6 10" id="KW-0238">DNA-binding</keyword>
<dbReference type="InterPro" id="IPR013088">
    <property type="entry name" value="Znf_NHR/GATA"/>
</dbReference>
<feature type="region of interest" description="Disordered" evidence="11">
    <location>
        <begin position="232"/>
        <end position="254"/>
    </location>
</feature>
<dbReference type="PROSITE" id="PS51030">
    <property type="entry name" value="NUCLEAR_REC_DBD_2"/>
    <property type="match status" value="1"/>
</dbReference>
<evidence type="ECO:0000256" key="6">
    <source>
        <dbReference type="ARBA" id="ARBA00023125"/>
    </source>
</evidence>
<dbReference type="SMART" id="SM00430">
    <property type="entry name" value="HOLI"/>
    <property type="match status" value="1"/>
</dbReference>
<dbReference type="InterPro" id="IPR035500">
    <property type="entry name" value="NHR-like_dom_sf"/>
</dbReference>
<dbReference type="InterPro" id="IPR001628">
    <property type="entry name" value="Znf_hrmn_rcpt"/>
</dbReference>
<dbReference type="Pfam" id="PF00104">
    <property type="entry name" value="Hormone_recep"/>
    <property type="match status" value="1"/>
</dbReference>
<evidence type="ECO:0000313" key="15">
    <source>
        <dbReference type="Proteomes" id="UP001219518"/>
    </source>
</evidence>
<dbReference type="GO" id="GO:0003700">
    <property type="term" value="F:DNA-binding transcription factor activity"/>
    <property type="evidence" value="ECO:0007669"/>
    <property type="project" value="InterPro"/>
</dbReference>
<dbReference type="SUPFAM" id="SSF48508">
    <property type="entry name" value="Nuclear receptor ligand-binding domain"/>
    <property type="match status" value="1"/>
</dbReference>
<dbReference type="GO" id="GO:0008270">
    <property type="term" value="F:zinc ion binding"/>
    <property type="evidence" value="ECO:0007669"/>
    <property type="project" value="UniProtKB-KW"/>
</dbReference>
<keyword evidence="2 10" id="KW-0479">Metal-binding</keyword>
<evidence type="ECO:0000256" key="4">
    <source>
        <dbReference type="ARBA" id="ARBA00022833"/>
    </source>
</evidence>
<dbReference type="EMBL" id="JAHWGI010001440">
    <property type="protein sequence ID" value="KAK3932791.1"/>
    <property type="molecule type" value="Genomic_DNA"/>
</dbReference>
<keyword evidence="5 10" id="KW-0805">Transcription regulation</keyword>
<evidence type="ECO:0000256" key="9">
    <source>
        <dbReference type="ARBA" id="ARBA00023242"/>
    </source>
</evidence>
<feature type="domain" description="Nuclear receptor" evidence="12">
    <location>
        <begin position="67"/>
        <end position="142"/>
    </location>
</feature>
<reference evidence="14" key="2">
    <citation type="journal article" date="2023" name="BMC Genomics">
        <title>Pest status, molecular evolution, and epigenetic factors derived from the genome assembly of Frankliniella fusca, a thysanopteran phytovirus vector.</title>
        <authorList>
            <person name="Catto M.A."/>
            <person name="Labadie P.E."/>
            <person name="Jacobson A.L."/>
            <person name="Kennedy G.G."/>
            <person name="Srinivasan R."/>
            <person name="Hunt B.G."/>
        </authorList>
    </citation>
    <scope>NUCLEOTIDE SEQUENCE</scope>
    <source>
        <strain evidence="14">PL_HMW_Pooled</strain>
    </source>
</reference>
<keyword evidence="7 10" id="KW-0804">Transcription</keyword>
<evidence type="ECO:0000256" key="2">
    <source>
        <dbReference type="ARBA" id="ARBA00022723"/>
    </source>
</evidence>
<evidence type="ECO:0000256" key="11">
    <source>
        <dbReference type="SAM" id="MobiDB-lite"/>
    </source>
</evidence>
<evidence type="ECO:0000256" key="8">
    <source>
        <dbReference type="ARBA" id="ARBA00023170"/>
    </source>
</evidence>
<keyword evidence="9 10" id="KW-0539">Nucleus</keyword>
<dbReference type="FunFam" id="3.30.50.10:FF:000015">
    <property type="entry name" value="Nuclear receptor subfamily 2, group C, member 1"/>
    <property type="match status" value="1"/>
</dbReference>
<dbReference type="Pfam" id="PF00105">
    <property type="entry name" value="zf-C4"/>
    <property type="match status" value="1"/>
</dbReference>
<evidence type="ECO:0000256" key="5">
    <source>
        <dbReference type="ARBA" id="ARBA00023015"/>
    </source>
</evidence>
<evidence type="ECO:0000313" key="14">
    <source>
        <dbReference type="EMBL" id="KAK3932791.1"/>
    </source>
</evidence>
<dbReference type="PRINTS" id="PR00047">
    <property type="entry name" value="STROIDFINGER"/>
</dbReference>
<dbReference type="AlphaFoldDB" id="A0AAE1I7H8"/>